<gene>
    <name evidence="4" type="ORF">OHU17_01120</name>
</gene>
<dbReference type="Pfam" id="PF16640">
    <property type="entry name" value="Big_3_5"/>
    <property type="match status" value="1"/>
</dbReference>
<reference evidence="4" key="1">
    <citation type="submission" date="2022-10" db="EMBL/GenBank/DDBJ databases">
        <title>The complete genomes of actinobacterial strains from the NBC collection.</title>
        <authorList>
            <person name="Joergensen T.S."/>
            <person name="Alvarez Arevalo M."/>
            <person name="Sterndorff E.B."/>
            <person name="Faurdal D."/>
            <person name="Vuksanovic O."/>
            <person name="Mourched A.-S."/>
            <person name="Charusanti P."/>
            <person name="Shaw S."/>
            <person name="Blin K."/>
            <person name="Weber T."/>
        </authorList>
    </citation>
    <scope>NUCLEOTIDE SEQUENCE</scope>
    <source>
        <strain evidence="4">NBC_00283</strain>
    </source>
</reference>
<evidence type="ECO:0000256" key="2">
    <source>
        <dbReference type="SAM" id="SignalP"/>
    </source>
</evidence>
<feature type="region of interest" description="Disordered" evidence="1">
    <location>
        <begin position="394"/>
        <end position="421"/>
    </location>
</feature>
<dbReference type="InterPro" id="IPR013783">
    <property type="entry name" value="Ig-like_fold"/>
</dbReference>
<feature type="signal peptide" evidence="2">
    <location>
        <begin position="1"/>
        <end position="17"/>
    </location>
</feature>
<sequence>MSLALVPLLAAPAAAQGCVQTGSQVVCTFDYTGTAQTFTVPSGVTQLSVDARGASGGAAAGNDNPGGAGGAGAEVASALTVMAGQTLQVNVGGAGGVGTDSAPGTGGFNGGGTGGSSDSAYGGGGGGGGASDVRSGTLDLASRLVTAGGGGGGGATDELSGGGGGAGGQSGVNGTNGTGGANTTGGQGGGGATPTGPGTGGAGGTGSDDNGGNGQPGVLGTGGLGGTGRTGDAGGITGGGGGGGGVNGGGGGGGGGITNVEFSGAGGGGGGSSAGPAGSTFATGANAGNGLVTISYTLPGTVITYLESHPNPSRAGKPVRLTDLVCPSVSGPSVPRPAGTVAFAVDATPVGTAQLRPAGGNCSVASLIVDGPAHGTHLITAVYSGDATYRSNRDAPETLIHKVKKDKRDRKEGKPPTKWSR</sequence>
<feature type="compositionally biased region" description="Gly residues" evidence="1">
    <location>
        <begin position="102"/>
        <end position="130"/>
    </location>
</feature>
<feature type="region of interest" description="Disordered" evidence="1">
    <location>
        <begin position="149"/>
        <end position="239"/>
    </location>
</feature>
<feature type="domain" description="Bacterial Ig-like" evidence="3">
    <location>
        <begin position="307"/>
        <end position="395"/>
    </location>
</feature>
<evidence type="ECO:0000259" key="3">
    <source>
        <dbReference type="Pfam" id="PF16640"/>
    </source>
</evidence>
<keyword evidence="5" id="KW-1185">Reference proteome</keyword>
<dbReference type="RefSeq" id="WP_328774943.1">
    <property type="nucleotide sequence ID" value="NZ_CP108057.1"/>
</dbReference>
<dbReference type="Gene3D" id="2.60.40.10">
    <property type="entry name" value="Immunoglobulins"/>
    <property type="match status" value="1"/>
</dbReference>
<proteinExistence type="predicted"/>
<accession>A0ABZ1RDH7</accession>
<dbReference type="Proteomes" id="UP001432075">
    <property type="component" value="Chromosome"/>
</dbReference>
<organism evidence="4 5">
    <name type="scientific">Streptomyces goshikiensis</name>
    <dbReference type="NCBI Taxonomy" id="1942"/>
    <lineage>
        <taxon>Bacteria</taxon>
        <taxon>Bacillati</taxon>
        <taxon>Actinomycetota</taxon>
        <taxon>Actinomycetes</taxon>
        <taxon>Kitasatosporales</taxon>
        <taxon>Streptomycetaceae</taxon>
        <taxon>Streptomyces</taxon>
    </lineage>
</organism>
<dbReference type="EMBL" id="CP108057">
    <property type="protein sequence ID" value="WUO44514.1"/>
    <property type="molecule type" value="Genomic_DNA"/>
</dbReference>
<dbReference type="InterPro" id="IPR032109">
    <property type="entry name" value="Big_3_5"/>
</dbReference>
<evidence type="ECO:0000313" key="4">
    <source>
        <dbReference type="EMBL" id="WUO44514.1"/>
    </source>
</evidence>
<protein>
    <submittedName>
        <fullName evidence="4">Ig-like domain-containing protein</fullName>
    </submittedName>
</protein>
<name>A0ABZ1RDH7_9ACTN</name>
<feature type="region of interest" description="Disordered" evidence="1">
    <location>
        <begin position="102"/>
        <end position="135"/>
    </location>
</feature>
<evidence type="ECO:0000256" key="1">
    <source>
        <dbReference type="SAM" id="MobiDB-lite"/>
    </source>
</evidence>
<keyword evidence="2" id="KW-0732">Signal</keyword>
<evidence type="ECO:0000313" key="5">
    <source>
        <dbReference type="Proteomes" id="UP001432075"/>
    </source>
</evidence>
<feature type="chain" id="PRO_5045270038" evidence="2">
    <location>
        <begin position="18"/>
        <end position="421"/>
    </location>
</feature>